<sequence length="76" mass="8687">MKQSSGHSKVQHLDVGCSQSAVLKIWTKYKQHGKTSKCPDKQLNQMKKKWEEAGVNICDKTVQHRLKEMGFSSRKA</sequence>
<dbReference type="InParanoid" id="A0A672F7J6"/>
<dbReference type="AlphaFoldDB" id="A0A672F7J6"/>
<dbReference type="Proteomes" id="UP000472267">
    <property type="component" value="Unassembled WGS sequence"/>
</dbReference>
<dbReference type="Ensembl" id="ENSSFAT00005003025.1">
    <property type="protein sequence ID" value="ENSSFAP00005002801.1"/>
    <property type="gene ID" value="ENSSFAG00005001961.1"/>
</dbReference>
<reference evidence="1" key="1">
    <citation type="submission" date="2025-08" db="UniProtKB">
        <authorList>
            <consortium name="Ensembl"/>
        </authorList>
    </citation>
    <scope>IDENTIFICATION</scope>
</reference>
<accession>A0A672F7J6</accession>
<evidence type="ECO:0000313" key="2">
    <source>
        <dbReference type="Proteomes" id="UP000472267"/>
    </source>
</evidence>
<organism evidence="1 2">
    <name type="scientific">Salarias fasciatus</name>
    <name type="common">Jewelled blenny</name>
    <name type="synonym">Blennius fasciatus</name>
    <dbReference type="NCBI Taxonomy" id="181472"/>
    <lineage>
        <taxon>Eukaryota</taxon>
        <taxon>Metazoa</taxon>
        <taxon>Chordata</taxon>
        <taxon>Craniata</taxon>
        <taxon>Vertebrata</taxon>
        <taxon>Euteleostomi</taxon>
        <taxon>Actinopterygii</taxon>
        <taxon>Neopterygii</taxon>
        <taxon>Teleostei</taxon>
        <taxon>Neoteleostei</taxon>
        <taxon>Acanthomorphata</taxon>
        <taxon>Ovalentaria</taxon>
        <taxon>Blenniimorphae</taxon>
        <taxon>Blenniiformes</taxon>
        <taxon>Blennioidei</taxon>
        <taxon>Blenniidae</taxon>
        <taxon>Salariinae</taxon>
        <taxon>Salarias</taxon>
    </lineage>
</organism>
<name>A0A672F7J6_SALFA</name>
<reference evidence="1" key="2">
    <citation type="submission" date="2025-09" db="UniProtKB">
        <authorList>
            <consortium name="Ensembl"/>
        </authorList>
    </citation>
    <scope>IDENTIFICATION</scope>
</reference>
<protein>
    <recommendedName>
        <fullName evidence="3">Transposase Tc1-like domain-containing protein</fullName>
    </recommendedName>
</protein>
<evidence type="ECO:0008006" key="3">
    <source>
        <dbReference type="Google" id="ProtNLM"/>
    </source>
</evidence>
<evidence type="ECO:0000313" key="1">
    <source>
        <dbReference type="Ensembl" id="ENSSFAP00005002801.1"/>
    </source>
</evidence>
<proteinExistence type="predicted"/>
<keyword evidence="2" id="KW-1185">Reference proteome</keyword>